<comment type="caution">
    <text evidence="1">The sequence shown here is derived from an EMBL/GenBank/DDBJ whole genome shotgun (WGS) entry which is preliminary data.</text>
</comment>
<keyword evidence="1" id="KW-0496">Mitochondrion</keyword>
<protein>
    <submittedName>
        <fullName evidence="1">Uncharacterized protein</fullName>
    </submittedName>
</protein>
<name>A0A101M192_PICGL</name>
<proteinExistence type="predicted"/>
<dbReference type="EMBL" id="LKAM01000003">
    <property type="protein sequence ID" value="KUM49109.1"/>
    <property type="molecule type" value="Genomic_DNA"/>
</dbReference>
<dbReference type="AlphaFoldDB" id="A0A101M192"/>
<gene>
    <name evidence="1" type="ORF">ABT39_MTgene3658</name>
</gene>
<evidence type="ECO:0000313" key="1">
    <source>
        <dbReference type="EMBL" id="KUM49109.1"/>
    </source>
</evidence>
<organism evidence="1">
    <name type="scientific">Picea glauca</name>
    <name type="common">White spruce</name>
    <name type="synonym">Pinus glauca</name>
    <dbReference type="NCBI Taxonomy" id="3330"/>
    <lineage>
        <taxon>Eukaryota</taxon>
        <taxon>Viridiplantae</taxon>
        <taxon>Streptophyta</taxon>
        <taxon>Embryophyta</taxon>
        <taxon>Tracheophyta</taxon>
        <taxon>Spermatophyta</taxon>
        <taxon>Pinopsida</taxon>
        <taxon>Pinidae</taxon>
        <taxon>Conifers I</taxon>
        <taxon>Pinales</taxon>
        <taxon>Pinaceae</taxon>
        <taxon>Picea</taxon>
    </lineage>
</organism>
<accession>A0A101M192</accession>
<geneLocation type="mitochondrion" evidence="1"/>
<sequence length="69" mass="7874">MMRSYGAVFSLINTMRSYNTIYYAMQRQVKLLNSRKKSHFNYAQTVWVSPVPQLVGAVTQAVTQQGSVQ</sequence>
<reference evidence="1" key="1">
    <citation type="journal article" date="2015" name="Genome Biol. Evol.">
        <title>Organellar Genomes of White Spruce (Picea glauca): Assembly and Annotation.</title>
        <authorList>
            <person name="Jackman S.D."/>
            <person name="Warren R.L."/>
            <person name="Gibb E.A."/>
            <person name="Vandervalk B.P."/>
            <person name="Mohamadi H."/>
            <person name="Chu J."/>
            <person name="Raymond A."/>
            <person name="Pleasance S."/>
            <person name="Coope R."/>
            <person name="Wildung M.R."/>
            <person name="Ritland C.E."/>
            <person name="Bousquet J."/>
            <person name="Jones S.J."/>
            <person name="Bohlmann J."/>
            <person name="Birol I."/>
        </authorList>
    </citation>
    <scope>NUCLEOTIDE SEQUENCE [LARGE SCALE GENOMIC DNA]</scope>
    <source>
        <tissue evidence="1">Flushing bud</tissue>
    </source>
</reference>